<dbReference type="GO" id="GO:0009306">
    <property type="term" value="P:protein secretion"/>
    <property type="evidence" value="ECO:0007669"/>
    <property type="project" value="InterPro"/>
</dbReference>
<dbReference type="InterPro" id="IPR036356">
    <property type="entry name" value="ERp29_C_sf"/>
</dbReference>
<dbReference type="Gene3D" id="1.20.1150.12">
    <property type="entry name" value="Endoplasmic reticulum resident protein 29, C-terminal domain"/>
    <property type="match status" value="1"/>
</dbReference>
<evidence type="ECO:0000259" key="3">
    <source>
        <dbReference type="Pfam" id="PF07749"/>
    </source>
</evidence>
<dbReference type="GO" id="GO:0005788">
    <property type="term" value="C:endoplasmic reticulum lumen"/>
    <property type="evidence" value="ECO:0007669"/>
    <property type="project" value="InterPro"/>
</dbReference>
<evidence type="ECO:0000259" key="4">
    <source>
        <dbReference type="Pfam" id="PF07912"/>
    </source>
</evidence>
<reference evidence="5" key="1">
    <citation type="submission" date="2016-12" db="EMBL/GenBank/DDBJ databases">
        <title>An insight into the sialome and mialome of the sand fly, Nyssomyia neivai.</title>
        <authorList>
            <person name="Sebastian V."/>
            <person name="Goulart T.M."/>
            <person name="Oliveira W."/>
            <person name="Calvo E."/>
            <person name="Oliveira L.F."/>
            <person name="Pinto M.C."/>
            <person name="Rosselino A.M."/>
            <person name="Ribeiro J.M."/>
        </authorList>
    </citation>
    <scope>NUCLEOTIDE SEQUENCE</scope>
</reference>
<evidence type="ECO:0000256" key="2">
    <source>
        <dbReference type="SAM" id="SignalP"/>
    </source>
</evidence>
<dbReference type="InterPro" id="IPR016855">
    <property type="entry name" value="ERp29"/>
</dbReference>
<feature type="domain" description="ERp29 N-terminal" evidence="4">
    <location>
        <begin position="22"/>
        <end position="145"/>
    </location>
</feature>
<dbReference type="FunFam" id="3.40.30.10:FF:000133">
    <property type="entry name" value="Endoplasmic reticulum resident protein 29"/>
    <property type="match status" value="1"/>
</dbReference>
<sequence length="255" mass="28537">MSFKNCLIAVVLFGAFLGVTEACKGCVELDEITFDKLISRFPAALVKFDVAYPYGDKHEAFSTFAQDVASVDDLLVALVGVKDYGEKDNAELGKKFNAEEKDFPAIRLFKRDNPEEWISYPADQPITADSLKAFVRDNTNLYIGLTGCLQEFDELAVRFMQALTKGEKEAQEILKEAQVEEKKFNGEENSGKMYIAIMQRVLEKGSIFIDDERERVKGLQGKKISAGKKVLLEHRLNILAAFRSTKAKAGDKSEL</sequence>
<protein>
    <submittedName>
        <fullName evidence="5">Putative erp29</fullName>
    </submittedName>
</protein>
<keyword evidence="1" id="KW-0256">Endoplasmic reticulum</keyword>
<dbReference type="Pfam" id="PF07749">
    <property type="entry name" value="ERp29"/>
    <property type="match status" value="1"/>
</dbReference>
<organism evidence="5">
    <name type="scientific">Nyssomyia neivai</name>
    <dbReference type="NCBI Taxonomy" id="330878"/>
    <lineage>
        <taxon>Eukaryota</taxon>
        <taxon>Metazoa</taxon>
        <taxon>Ecdysozoa</taxon>
        <taxon>Arthropoda</taxon>
        <taxon>Hexapoda</taxon>
        <taxon>Insecta</taxon>
        <taxon>Pterygota</taxon>
        <taxon>Neoptera</taxon>
        <taxon>Endopterygota</taxon>
        <taxon>Diptera</taxon>
        <taxon>Nematocera</taxon>
        <taxon>Psychodoidea</taxon>
        <taxon>Psychodidae</taxon>
        <taxon>Nyssomyia</taxon>
    </lineage>
</organism>
<evidence type="ECO:0000313" key="5">
    <source>
        <dbReference type="EMBL" id="JAV10058.1"/>
    </source>
</evidence>
<dbReference type="Gene3D" id="3.40.30.10">
    <property type="entry name" value="Glutaredoxin"/>
    <property type="match status" value="1"/>
</dbReference>
<keyword evidence="2" id="KW-0732">Signal</keyword>
<dbReference type="PANTHER" id="PTHR12211:SF0">
    <property type="entry name" value="ENDOPLASMIC RETICULUM RESIDENT PROTEIN 29"/>
    <property type="match status" value="1"/>
</dbReference>
<evidence type="ECO:0000256" key="1">
    <source>
        <dbReference type="ARBA" id="ARBA00022824"/>
    </source>
</evidence>
<dbReference type="InterPro" id="IPR036249">
    <property type="entry name" value="Thioredoxin-like_sf"/>
</dbReference>
<dbReference type="SUPFAM" id="SSF52833">
    <property type="entry name" value="Thioredoxin-like"/>
    <property type="match status" value="1"/>
</dbReference>
<dbReference type="AlphaFoldDB" id="A0A1L8DUE1"/>
<accession>A0A1L8DUE1</accession>
<proteinExistence type="predicted"/>
<dbReference type="SUPFAM" id="SSF47933">
    <property type="entry name" value="ERP29 C domain-like"/>
    <property type="match status" value="1"/>
</dbReference>
<feature type="chain" id="PRO_5013381307" evidence="2">
    <location>
        <begin position="23"/>
        <end position="255"/>
    </location>
</feature>
<name>A0A1L8DUE1_9DIPT</name>
<feature type="signal peptide" evidence="2">
    <location>
        <begin position="1"/>
        <end position="22"/>
    </location>
</feature>
<dbReference type="InterPro" id="IPR011679">
    <property type="entry name" value="ERp29_C"/>
</dbReference>
<dbReference type="Pfam" id="PF07912">
    <property type="entry name" value="ERp29_N"/>
    <property type="match status" value="1"/>
</dbReference>
<dbReference type="InterPro" id="IPR012883">
    <property type="entry name" value="ERp29_N"/>
</dbReference>
<dbReference type="EMBL" id="GFDF01004026">
    <property type="protein sequence ID" value="JAV10058.1"/>
    <property type="molecule type" value="Transcribed_RNA"/>
</dbReference>
<dbReference type="PANTHER" id="PTHR12211">
    <property type="entry name" value="ENDOPLASMIC RETICULUM PROTEIN ERP29"/>
    <property type="match status" value="1"/>
</dbReference>
<feature type="domain" description="Endoplasmic reticulum resident protein 29 C-terminal" evidence="3">
    <location>
        <begin position="147"/>
        <end position="242"/>
    </location>
</feature>